<sequence>MGFNWKVFNPLGVFVLSHHITLAVYMGHWKRVKLSRNEPALSHLCFADYLFLFGVATENQRINMEKSQLYFSSNVPLDTSAKLSFHFGIPISSDLGVHLAMPLLYHRVVMWNELQEHKISSKK</sequence>
<reference evidence="2" key="1">
    <citation type="journal article" date="2023" name="Nat. Plants">
        <title>Single-cell RNA sequencing provides a high-resolution roadmap for understanding the multicellular compartmentation of specialized metabolism.</title>
        <authorList>
            <person name="Sun S."/>
            <person name="Shen X."/>
            <person name="Li Y."/>
            <person name="Li Y."/>
            <person name="Wang S."/>
            <person name="Li R."/>
            <person name="Zhang H."/>
            <person name="Shen G."/>
            <person name="Guo B."/>
            <person name="Wei J."/>
            <person name="Xu J."/>
            <person name="St-Pierre B."/>
            <person name="Chen S."/>
            <person name="Sun C."/>
        </authorList>
    </citation>
    <scope>NUCLEOTIDE SEQUENCE [LARGE SCALE GENOMIC DNA]</scope>
</reference>
<accession>A0ACB9ZVV5</accession>
<comment type="caution">
    <text evidence="1">The sequence shown here is derived from an EMBL/GenBank/DDBJ whole genome shotgun (WGS) entry which is preliminary data.</text>
</comment>
<dbReference type="Proteomes" id="UP001060085">
    <property type="component" value="Linkage Group LG07"/>
</dbReference>
<name>A0ACB9ZVV5_CATRO</name>
<keyword evidence="2" id="KW-1185">Reference proteome</keyword>
<gene>
    <name evidence="1" type="ORF">M9H77_29567</name>
</gene>
<dbReference type="EMBL" id="CM044707">
    <property type="protein sequence ID" value="KAI5652380.1"/>
    <property type="molecule type" value="Genomic_DNA"/>
</dbReference>
<evidence type="ECO:0000313" key="1">
    <source>
        <dbReference type="EMBL" id="KAI5652380.1"/>
    </source>
</evidence>
<proteinExistence type="predicted"/>
<organism evidence="1 2">
    <name type="scientific">Catharanthus roseus</name>
    <name type="common">Madagascar periwinkle</name>
    <name type="synonym">Vinca rosea</name>
    <dbReference type="NCBI Taxonomy" id="4058"/>
    <lineage>
        <taxon>Eukaryota</taxon>
        <taxon>Viridiplantae</taxon>
        <taxon>Streptophyta</taxon>
        <taxon>Embryophyta</taxon>
        <taxon>Tracheophyta</taxon>
        <taxon>Spermatophyta</taxon>
        <taxon>Magnoliopsida</taxon>
        <taxon>eudicotyledons</taxon>
        <taxon>Gunneridae</taxon>
        <taxon>Pentapetalae</taxon>
        <taxon>asterids</taxon>
        <taxon>lamiids</taxon>
        <taxon>Gentianales</taxon>
        <taxon>Apocynaceae</taxon>
        <taxon>Rauvolfioideae</taxon>
        <taxon>Vinceae</taxon>
        <taxon>Catharanthinae</taxon>
        <taxon>Catharanthus</taxon>
    </lineage>
</organism>
<protein>
    <submittedName>
        <fullName evidence="1">Uncharacterized protein</fullName>
    </submittedName>
</protein>
<evidence type="ECO:0000313" key="2">
    <source>
        <dbReference type="Proteomes" id="UP001060085"/>
    </source>
</evidence>